<reference evidence="1" key="1">
    <citation type="submission" date="2021-04" db="EMBL/GenBank/DDBJ databases">
        <title>Genome sequence of Woronichinia naegeliana from Washington state freshwater lake bloom.</title>
        <authorList>
            <person name="Dreher T.W."/>
        </authorList>
    </citation>
    <scope>NUCLEOTIDE SEQUENCE</scope>
    <source>
        <strain evidence="1">WA131</strain>
    </source>
</reference>
<accession>A0A977KY88</accession>
<proteinExistence type="predicted"/>
<organism evidence="1">
    <name type="scientific">Woronichinia naegeliana WA131</name>
    <dbReference type="NCBI Taxonomy" id="2824559"/>
    <lineage>
        <taxon>Bacteria</taxon>
        <taxon>Bacillati</taxon>
        <taxon>Cyanobacteriota</taxon>
        <taxon>Cyanophyceae</taxon>
        <taxon>Synechococcales</taxon>
        <taxon>Coelosphaeriaceae</taxon>
        <taxon>Woronichinia</taxon>
    </lineage>
</organism>
<name>A0A977KY88_9CYAN</name>
<protein>
    <submittedName>
        <fullName evidence="1">Uncharacterized protein</fullName>
    </submittedName>
</protein>
<evidence type="ECO:0000313" key="1">
    <source>
        <dbReference type="EMBL" id="UXE60600.1"/>
    </source>
</evidence>
<dbReference type="KEGG" id="wna:KA717_34640"/>
<dbReference type="EMBL" id="CP073041">
    <property type="protein sequence ID" value="UXE60600.1"/>
    <property type="molecule type" value="Genomic_DNA"/>
</dbReference>
<sequence length="71" mass="8093">MSQTLEQLKTSLLALPVSQQQWLLEQLGQNIAKLTSERELEIMANDPHIQAEILAINEEFFEVELDGLETL</sequence>
<gene>
    <name evidence="1" type="ORF">KA717_34640</name>
</gene>
<dbReference type="AlphaFoldDB" id="A0A977KY88"/>
<dbReference type="Proteomes" id="UP001065613">
    <property type="component" value="Chromosome"/>
</dbReference>